<evidence type="ECO:0000313" key="1">
    <source>
        <dbReference type="EMBL" id="SFF36266.1"/>
    </source>
</evidence>
<keyword evidence="2" id="KW-1185">Reference proteome</keyword>
<organism evidence="1 2">
    <name type="scientific">Actinoplanes philippinensis</name>
    <dbReference type="NCBI Taxonomy" id="35752"/>
    <lineage>
        <taxon>Bacteria</taxon>
        <taxon>Bacillati</taxon>
        <taxon>Actinomycetota</taxon>
        <taxon>Actinomycetes</taxon>
        <taxon>Micromonosporales</taxon>
        <taxon>Micromonosporaceae</taxon>
        <taxon>Actinoplanes</taxon>
    </lineage>
</organism>
<dbReference type="AlphaFoldDB" id="A0A1I2I5U7"/>
<dbReference type="EMBL" id="FONV01000009">
    <property type="protein sequence ID" value="SFF36266.1"/>
    <property type="molecule type" value="Genomic_DNA"/>
</dbReference>
<evidence type="ECO:0000313" key="2">
    <source>
        <dbReference type="Proteomes" id="UP000199645"/>
    </source>
</evidence>
<dbReference type="SUPFAM" id="SSF53822">
    <property type="entry name" value="Periplasmic binding protein-like I"/>
    <property type="match status" value="1"/>
</dbReference>
<reference evidence="1 2" key="1">
    <citation type="submission" date="2016-10" db="EMBL/GenBank/DDBJ databases">
        <authorList>
            <person name="de Groot N.N."/>
        </authorList>
    </citation>
    <scope>NUCLEOTIDE SEQUENCE [LARGE SCALE GENOMIC DNA]</scope>
    <source>
        <strain evidence="1 2">DSM 43019</strain>
    </source>
</reference>
<dbReference type="InterPro" id="IPR028082">
    <property type="entry name" value="Peripla_BP_I"/>
</dbReference>
<proteinExistence type="predicted"/>
<gene>
    <name evidence="1" type="ORF">SAMN05421541_109215</name>
</gene>
<name>A0A1I2I5U7_9ACTN</name>
<protein>
    <submittedName>
        <fullName evidence="1">LacI family transcriptional regulator</fullName>
    </submittedName>
</protein>
<dbReference type="Proteomes" id="UP000199645">
    <property type="component" value="Unassembled WGS sequence"/>
</dbReference>
<sequence>MLDPAMTTVRQPLTEMTVAATELALALGRGETVSRIGIELATTLVVRDSAAGPAADRT</sequence>
<accession>A0A1I2I5U7</accession>
<dbReference type="Gene3D" id="3.40.50.2300">
    <property type="match status" value="2"/>
</dbReference>
<dbReference type="STRING" id="35752.SAMN05421541_109215"/>